<dbReference type="AlphaFoldDB" id="K2R4N7"/>
<dbReference type="PANTHER" id="PTHR33481">
    <property type="entry name" value="REVERSE TRANSCRIPTASE"/>
    <property type="match status" value="1"/>
</dbReference>
<feature type="domain" description="Reverse transcriptase" evidence="2">
    <location>
        <begin position="467"/>
        <end position="737"/>
    </location>
</feature>
<protein>
    <submittedName>
        <fullName evidence="3">Reverse transcriptase</fullName>
    </submittedName>
</protein>
<dbReference type="HOGENOM" id="CLU_000680_23_3_1"/>
<evidence type="ECO:0000313" key="3">
    <source>
        <dbReference type="EMBL" id="EKG09163.1"/>
    </source>
</evidence>
<dbReference type="InterPro" id="IPR000477">
    <property type="entry name" value="RT_dom"/>
</dbReference>
<name>K2R4N7_MACPH</name>
<dbReference type="InterPro" id="IPR036691">
    <property type="entry name" value="Endo/exonu/phosph_ase_sf"/>
</dbReference>
<keyword evidence="3" id="KW-0548">Nucleotidyltransferase</keyword>
<dbReference type="Pfam" id="PF00078">
    <property type="entry name" value="RVT_1"/>
    <property type="match status" value="1"/>
</dbReference>
<keyword evidence="3" id="KW-0695">RNA-directed DNA polymerase</keyword>
<dbReference type="VEuPathDB" id="FungiDB:MPH_13847"/>
<dbReference type="SUPFAM" id="SSF56219">
    <property type="entry name" value="DNase I-like"/>
    <property type="match status" value="1"/>
</dbReference>
<evidence type="ECO:0000313" key="4">
    <source>
        <dbReference type="Proteomes" id="UP000007129"/>
    </source>
</evidence>
<dbReference type="InParanoid" id="K2R4N7"/>
<dbReference type="GO" id="GO:0003964">
    <property type="term" value="F:RNA-directed DNA polymerase activity"/>
    <property type="evidence" value="ECO:0007669"/>
    <property type="project" value="UniProtKB-KW"/>
</dbReference>
<evidence type="ECO:0000256" key="1">
    <source>
        <dbReference type="SAM" id="MobiDB-lite"/>
    </source>
</evidence>
<feature type="region of interest" description="Disordered" evidence="1">
    <location>
        <begin position="768"/>
        <end position="796"/>
    </location>
</feature>
<evidence type="ECO:0000259" key="2">
    <source>
        <dbReference type="PROSITE" id="PS50878"/>
    </source>
</evidence>
<accession>K2R4N7</accession>
<dbReference type="PROSITE" id="PS50878">
    <property type="entry name" value="RT_POL"/>
    <property type="match status" value="1"/>
</dbReference>
<reference evidence="3 4" key="1">
    <citation type="journal article" date="2012" name="BMC Genomics">
        <title>Tools to kill: Genome of one of the most destructive plant pathogenic fungi Macrophomina phaseolina.</title>
        <authorList>
            <person name="Islam M.S."/>
            <person name="Haque M.S."/>
            <person name="Islam M.M."/>
            <person name="Emdad E.M."/>
            <person name="Halim A."/>
            <person name="Hossen Q.M.M."/>
            <person name="Hossain M.Z."/>
            <person name="Ahmed B."/>
            <person name="Rahim S."/>
            <person name="Rahman M.S."/>
            <person name="Alam M.M."/>
            <person name="Hou S."/>
            <person name="Wan X."/>
            <person name="Saito J.A."/>
            <person name="Alam M."/>
        </authorList>
    </citation>
    <scope>NUCLEOTIDE SEQUENCE [LARGE SCALE GENOMIC DNA]</scope>
    <source>
        <strain evidence="3 4">MS6</strain>
    </source>
</reference>
<dbReference type="OrthoDB" id="3935025at2759"/>
<organism evidence="3 4">
    <name type="scientific">Macrophomina phaseolina (strain MS6)</name>
    <name type="common">Charcoal rot fungus</name>
    <dbReference type="NCBI Taxonomy" id="1126212"/>
    <lineage>
        <taxon>Eukaryota</taxon>
        <taxon>Fungi</taxon>
        <taxon>Dikarya</taxon>
        <taxon>Ascomycota</taxon>
        <taxon>Pezizomycotina</taxon>
        <taxon>Dothideomycetes</taxon>
        <taxon>Dothideomycetes incertae sedis</taxon>
        <taxon>Botryosphaeriales</taxon>
        <taxon>Botryosphaeriaceae</taxon>
        <taxon>Macrophomina</taxon>
    </lineage>
</organism>
<dbReference type="Pfam" id="PF14529">
    <property type="entry name" value="Exo_endo_phos_2"/>
    <property type="match status" value="1"/>
</dbReference>
<dbReference type="CDD" id="cd01650">
    <property type="entry name" value="RT_nLTR_like"/>
    <property type="match status" value="1"/>
</dbReference>
<keyword evidence="3" id="KW-0808">Transferase</keyword>
<comment type="caution">
    <text evidence="3">The sequence shown here is derived from an EMBL/GenBank/DDBJ whole genome shotgun (WGS) entry which is preliminary data.</text>
</comment>
<dbReference type="PANTHER" id="PTHR33481:SF1">
    <property type="entry name" value="ENDONUCLEASE_EXONUCLEASE_PHOSPHATASE DOMAIN-CONTAINING PROTEIN-RELATED"/>
    <property type="match status" value="1"/>
</dbReference>
<dbReference type="Gene3D" id="3.60.10.10">
    <property type="entry name" value="Endonuclease/exonuclease/phosphatase"/>
    <property type="match status" value="1"/>
</dbReference>
<dbReference type="EMBL" id="AHHD01000762">
    <property type="protein sequence ID" value="EKG09163.1"/>
    <property type="molecule type" value="Genomic_DNA"/>
</dbReference>
<dbReference type="InterPro" id="IPR005135">
    <property type="entry name" value="Endo/exonuclease/phosphatase"/>
</dbReference>
<gene>
    <name evidence="3" type="ORF">MPH_13847</name>
</gene>
<dbReference type="InterPro" id="IPR043502">
    <property type="entry name" value="DNA/RNA_pol_sf"/>
</dbReference>
<dbReference type="eggNOG" id="KOG1075">
    <property type="taxonomic scope" value="Eukaryota"/>
</dbReference>
<proteinExistence type="predicted"/>
<dbReference type="Proteomes" id="UP000007129">
    <property type="component" value="Unassembled WGS sequence"/>
</dbReference>
<dbReference type="SUPFAM" id="SSF56672">
    <property type="entry name" value="DNA/RNA polymerases"/>
    <property type="match status" value="1"/>
</dbReference>
<dbReference type="STRING" id="1126212.K2R4N7"/>
<sequence length="796" mass="90396">MRDTENRGSRRKKTRPRNKLRLMQVNTHTSGPVQDVALNLAWEAQADILIVQEPWAHLRKGRRLTKNHSGFDAFAPEDDWSTPPNVLTYVRKTPSLQSFQIRPFNTPNACVVEVNRITIANVYRPWTGDSPLAELEAWELPQDTVVAGDFNAVHWTWQPGHGRHRGPGNRIAEWAESRRLFNINPEGPTHDRGNTIDLVFTNILGTETQVLEELRTGSDHYTLWTSIPIQTQIWTKTRKLTVHEDRLAEFRQAVKRNIGTITADIGTREGLERTTHALVKLLQEAIAVVGKEATTKGKPAAWWNDDCKAAVRRLRECYPEEQQREKEALRDAVRKTKRRYWEDQIANAKDDRDLFRITAWHKATDRFRSPPLVDGDRAITNPRDKTELLREKILYRFNADQDILDPWCPLETEPEEILWEEEVTLAEAEAHCIKTGNTTPGTDGVTVRLLQAAWPEIGSTVTALYQGCLQQGYHPKAFRTAEVAIIPKAERDPSSVRAYRPIALLSCLGKGLERLVARRMSYLAVKLNILSPQHFGALPQRSALDLAACAAHDVEQALLKHEASMLMMDVQGAFDAVLPNRLIKRLREQGWPERVVRWTQEFVTKRKARVRMEGVTTDEKELQCGVPQGSPASPILYMLYLSPLLKRGNVQTRFAYADDVAFLRTGKNTEETTKALTADLEDSLRWGKENAIAFAPDKYELIHFSRKRAPELSETIQAGGMTIHPTDKSVRWLGVYFDQKLNFRHHAEVWGAKGSKVAAHLRRLNGVVKGMPPSGSGESGTRMRNPGRYVRRGDLV</sequence>